<evidence type="ECO:0000313" key="2">
    <source>
        <dbReference type="Proteomes" id="UP001144191"/>
    </source>
</evidence>
<accession>A0A9W6AE02</accession>
<reference evidence="1" key="1">
    <citation type="submission" date="2022-07" db="EMBL/GenBank/DDBJ databases">
        <title>Taxonomy of Aspergillus series Nigri: significant species reduction supported by multi-species coalescent approaches.</title>
        <authorList>
            <person name="Bian C."/>
            <person name="Kusuya Y."/>
            <person name="Sklenar F."/>
            <person name="D'hooge E."/>
            <person name="Yaguchi T."/>
            <person name="Takahashi H."/>
            <person name="Hubka V."/>
        </authorList>
    </citation>
    <scope>NUCLEOTIDE SEQUENCE</scope>
    <source>
        <strain evidence="1">IFM 63604</strain>
    </source>
</reference>
<gene>
    <name evidence="1" type="ORF">AnigIFM63604_009423</name>
</gene>
<comment type="caution">
    <text evidence="1">The sequence shown here is derived from an EMBL/GenBank/DDBJ whole genome shotgun (WGS) entry which is preliminary data.</text>
</comment>
<feature type="non-terminal residue" evidence="1">
    <location>
        <position position="1"/>
    </location>
</feature>
<dbReference type="Proteomes" id="UP001144191">
    <property type="component" value="Unassembled WGS sequence"/>
</dbReference>
<name>A0A9W6AE02_ASPNG</name>
<feature type="non-terminal residue" evidence="1">
    <location>
        <position position="74"/>
    </location>
</feature>
<dbReference type="AlphaFoldDB" id="A0A9W6AE02"/>
<evidence type="ECO:0000313" key="1">
    <source>
        <dbReference type="EMBL" id="GLA56343.1"/>
    </source>
</evidence>
<dbReference type="EMBL" id="BRPB01000647">
    <property type="protein sequence ID" value="GLA56343.1"/>
    <property type="molecule type" value="Genomic_DNA"/>
</dbReference>
<organism evidence="1 2">
    <name type="scientific">Aspergillus niger</name>
    <dbReference type="NCBI Taxonomy" id="5061"/>
    <lineage>
        <taxon>Eukaryota</taxon>
        <taxon>Fungi</taxon>
        <taxon>Dikarya</taxon>
        <taxon>Ascomycota</taxon>
        <taxon>Pezizomycotina</taxon>
        <taxon>Eurotiomycetes</taxon>
        <taxon>Eurotiomycetidae</taxon>
        <taxon>Eurotiales</taxon>
        <taxon>Aspergillaceae</taxon>
        <taxon>Aspergillus</taxon>
        <taxon>Aspergillus subgen. Circumdati</taxon>
    </lineage>
</organism>
<sequence>SNGRVSEDLIIAVEAVLWQKHESPHVWEKVLAVAVRDPLPLEFIITSILLQRLEEKLPVSEEVVKAAAANGEIW</sequence>
<protein>
    <submittedName>
        <fullName evidence="1">Uncharacterized protein</fullName>
    </submittedName>
</protein>
<proteinExistence type="predicted"/>